<keyword evidence="3" id="KW-1185">Reference proteome</keyword>
<dbReference type="EMBL" id="LGCM01000027">
    <property type="protein sequence ID" value="KPL85091.1"/>
    <property type="molecule type" value="Genomic_DNA"/>
</dbReference>
<dbReference type="AlphaFoldDB" id="A0A0P6XY47"/>
<evidence type="ECO:0000256" key="1">
    <source>
        <dbReference type="SAM" id="Phobius"/>
    </source>
</evidence>
<accession>A0A0P6XY47</accession>
<evidence type="ECO:0000313" key="2">
    <source>
        <dbReference type="EMBL" id="KPL85091.1"/>
    </source>
</evidence>
<comment type="caution">
    <text evidence="2">The sequence shown here is derived from an EMBL/GenBank/DDBJ whole genome shotgun (WGS) entry which is preliminary data.</text>
</comment>
<sequence>MFSFSMHSLFSTMALVLFSVGVITLGAGVFVLVSRVLGQDLKLIAEQTAHLVKKGLAEEVSGLVGNAASLLDSLTQLIRTATGVGVFLVVAGMMLIFLAYVILRQA</sequence>
<dbReference type="OrthoDB" id="164319at2"/>
<dbReference type="Proteomes" id="UP000050501">
    <property type="component" value="Unassembled WGS sequence"/>
</dbReference>
<dbReference type="STRING" id="229921.ADN01_06890"/>
<feature type="transmembrane region" description="Helical" evidence="1">
    <location>
        <begin position="81"/>
        <end position="103"/>
    </location>
</feature>
<name>A0A0P6XY47_9CHLR</name>
<keyword evidence="1" id="KW-0472">Membrane</keyword>
<dbReference type="RefSeq" id="WP_062418575.1">
    <property type="nucleotide sequence ID" value="NZ_DF967974.1"/>
</dbReference>
<proteinExistence type="predicted"/>
<organism evidence="2 3">
    <name type="scientific">Levilinea saccharolytica</name>
    <dbReference type="NCBI Taxonomy" id="229921"/>
    <lineage>
        <taxon>Bacteria</taxon>
        <taxon>Bacillati</taxon>
        <taxon>Chloroflexota</taxon>
        <taxon>Anaerolineae</taxon>
        <taxon>Anaerolineales</taxon>
        <taxon>Anaerolineaceae</taxon>
        <taxon>Levilinea</taxon>
    </lineage>
</organism>
<evidence type="ECO:0000313" key="3">
    <source>
        <dbReference type="Proteomes" id="UP000050501"/>
    </source>
</evidence>
<protein>
    <submittedName>
        <fullName evidence="2">Uncharacterized protein</fullName>
    </submittedName>
</protein>
<gene>
    <name evidence="2" type="ORF">ADN01_06890</name>
</gene>
<reference evidence="2 3" key="1">
    <citation type="submission" date="2015-07" db="EMBL/GenBank/DDBJ databases">
        <title>Genome sequence of Levilinea saccharolytica DSM 16555.</title>
        <authorList>
            <person name="Hemp J."/>
            <person name="Ward L.M."/>
            <person name="Pace L.A."/>
            <person name="Fischer W.W."/>
        </authorList>
    </citation>
    <scope>NUCLEOTIDE SEQUENCE [LARGE SCALE GENOMIC DNA]</scope>
    <source>
        <strain evidence="2 3">KIBI-1</strain>
    </source>
</reference>
<keyword evidence="1" id="KW-0812">Transmembrane</keyword>
<keyword evidence="1" id="KW-1133">Transmembrane helix</keyword>